<evidence type="ECO:0000313" key="1">
    <source>
        <dbReference type="EMBL" id="OVA00998.1"/>
    </source>
</evidence>
<gene>
    <name evidence="1" type="ORF">BVC80_8693g6</name>
</gene>
<dbReference type="EMBL" id="MVGT01004225">
    <property type="protein sequence ID" value="OVA00998.1"/>
    <property type="molecule type" value="Genomic_DNA"/>
</dbReference>
<keyword evidence="2" id="KW-1185">Reference proteome</keyword>
<organism evidence="1 2">
    <name type="scientific">Macleaya cordata</name>
    <name type="common">Five-seeded plume-poppy</name>
    <name type="synonym">Bocconia cordata</name>
    <dbReference type="NCBI Taxonomy" id="56857"/>
    <lineage>
        <taxon>Eukaryota</taxon>
        <taxon>Viridiplantae</taxon>
        <taxon>Streptophyta</taxon>
        <taxon>Embryophyta</taxon>
        <taxon>Tracheophyta</taxon>
        <taxon>Spermatophyta</taxon>
        <taxon>Magnoliopsida</taxon>
        <taxon>Ranunculales</taxon>
        <taxon>Papaveraceae</taxon>
        <taxon>Papaveroideae</taxon>
        <taxon>Macleaya</taxon>
    </lineage>
</organism>
<dbReference type="InParanoid" id="A0A200PS63"/>
<sequence length="65" mass="7870">MENYDTQHNRGQWNLGIDRRLYDTEIGELTELMGILDEVVITEEEDRIWWKEDKKVKFSVSVFYS</sequence>
<protein>
    <submittedName>
        <fullName evidence="1">Uncharacterized protein</fullName>
    </submittedName>
</protein>
<proteinExistence type="predicted"/>
<dbReference type="Proteomes" id="UP000195402">
    <property type="component" value="Unassembled WGS sequence"/>
</dbReference>
<evidence type="ECO:0000313" key="2">
    <source>
        <dbReference type="Proteomes" id="UP000195402"/>
    </source>
</evidence>
<reference evidence="1 2" key="1">
    <citation type="journal article" date="2017" name="Mol. Plant">
        <title>The Genome of Medicinal Plant Macleaya cordata Provides New Insights into Benzylisoquinoline Alkaloids Metabolism.</title>
        <authorList>
            <person name="Liu X."/>
            <person name="Liu Y."/>
            <person name="Huang P."/>
            <person name="Ma Y."/>
            <person name="Qing Z."/>
            <person name="Tang Q."/>
            <person name="Cao H."/>
            <person name="Cheng P."/>
            <person name="Zheng Y."/>
            <person name="Yuan Z."/>
            <person name="Zhou Y."/>
            <person name="Liu J."/>
            <person name="Tang Z."/>
            <person name="Zhuo Y."/>
            <person name="Zhang Y."/>
            <person name="Yu L."/>
            <person name="Huang J."/>
            <person name="Yang P."/>
            <person name="Peng Q."/>
            <person name="Zhang J."/>
            <person name="Jiang W."/>
            <person name="Zhang Z."/>
            <person name="Lin K."/>
            <person name="Ro D.K."/>
            <person name="Chen X."/>
            <person name="Xiong X."/>
            <person name="Shang Y."/>
            <person name="Huang S."/>
            <person name="Zeng J."/>
        </authorList>
    </citation>
    <scope>NUCLEOTIDE SEQUENCE [LARGE SCALE GENOMIC DNA]</scope>
    <source>
        <strain evidence="2">cv. BLH2017</strain>
        <tissue evidence="1">Root</tissue>
    </source>
</reference>
<name>A0A200PS63_MACCD</name>
<accession>A0A200PS63</accession>
<comment type="caution">
    <text evidence="1">The sequence shown here is derived from an EMBL/GenBank/DDBJ whole genome shotgun (WGS) entry which is preliminary data.</text>
</comment>
<dbReference type="OrthoDB" id="10349667at2759"/>
<dbReference type="AlphaFoldDB" id="A0A200PS63"/>